<gene>
    <name evidence="2" type="ORF">SAMN05216186_11438</name>
</gene>
<dbReference type="PROSITE" id="PS51257">
    <property type="entry name" value="PROKAR_LIPOPROTEIN"/>
    <property type="match status" value="1"/>
</dbReference>
<organism evidence="2 3">
    <name type="scientific">Pseudomonas indica</name>
    <dbReference type="NCBI Taxonomy" id="137658"/>
    <lineage>
        <taxon>Bacteria</taxon>
        <taxon>Pseudomonadati</taxon>
        <taxon>Pseudomonadota</taxon>
        <taxon>Gammaproteobacteria</taxon>
        <taxon>Pseudomonadales</taxon>
        <taxon>Pseudomonadaceae</taxon>
        <taxon>Pseudomonas</taxon>
    </lineage>
</organism>
<proteinExistence type="predicted"/>
<sequence>MMRFASLLFAALVLAGCASQPSPEQRPYTDAEIKQFALEMLNRSGLPYEDYMKIRSALLDPNHRMSNAIRDPAELEHLSVGG</sequence>
<feature type="signal peptide" evidence="1">
    <location>
        <begin position="1"/>
        <end position="15"/>
    </location>
</feature>
<accession>A0A1G9GYK0</accession>
<feature type="chain" id="PRO_5012791610" description="Lipoprotein" evidence="1">
    <location>
        <begin position="16"/>
        <end position="82"/>
    </location>
</feature>
<keyword evidence="3" id="KW-1185">Reference proteome</keyword>
<evidence type="ECO:0000313" key="2">
    <source>
        <dbReference type="EMBL" id="SDL05353.1"/>
    </source>
</evidence>
<name>A0A1G9GYK0_9PSED</name>
<dbReference type="Proteomes" id="UP000198706">
    <property type="component" value="Unassembled WGS sequence"/>
</dbReference>
<dbReference type="AlphaFoldDB" id="A0A1G9GYK0"/>
<reference evidence="2 3" key="1">
    <citation type="submission" date="2016-10" db="EMBL/GenBank/DDBJ databases">
        <authorList>
            <person name="de Groot N.N."/>
        </authorList>
    </citation>
    <scope>NUCLEOTIDE SEQUENCE [LARGE SCALE GENOMIC DNA]</scope>
    <source>
        <strain evidence="2 3">JCM 21544</strain>
    </source>
</reference>
<keyword evidence="1" id="KW-0732">Signal</keyword>
<dbReference type="RefSeq" id="WP_244506003.1">
    <property type="nucleotide sequence ID" value="NZ_FNFD01000014.1"/>
</dbReference>
<evidence type="ECO:0000256" key="1">
    <source>
        <dbReference type="SAM" id="SignalP"/>
    </source>
</evidence>
<evidence type="ECO:0008006" key="4">
    <source>
        <dbReference type="Google" id="ProtNLM"/>
    </source>
</evidence>
<protein>
    <recommendedName>
        <fullName evidence="4">Lipoprotein</fullName>
    </recommendedName>
</protein>
<dbReference type="EMBL" id="FNFD01000014">
    <property type="protein sequence ID" value="SDL05353.1"/>
    <property type="molecule type" value="Genomic_DNA"/>
</dbReference>
<evidence type="ECO:0000313" key="3">
    <source>
        <dbReference type="Proteomes" id="UP000198706"/>
    </source>
</evidence>